<organism evidence="2">
    <name type="scientific">Physcomitrium patens</name>
    <name type="common">Spreading-leaved earth moss</name>
    <name type="synonym">Physcomitrella patens</name>
    <dbReference type="NCBI Taxonomy" id="3218"/>
    <lineage>
        <taxon>Eukaryota</taxon>
        <taxon>Viridiplantae</taxon>
        <taxon>Streptophyta</taxon>
        <taxon>Embryophyta</taxon>
        <taxon>Bryophyta</taxon>
        <taxon>Bryophytina</taxon>
        <taxon>Bryopsida</taxon>
        <taxon>Funariidae</taxon>
        <taxon>Funariales</taxon>
        <taxon>Funariaceae</taxon>
        <taxon>Physcomitrium</taxon>
    </lineage>
</organism>
<protein>
    <submittedName>
        <fullName evidence="2 3">Uncharacterized protein</fullName>
    </submittedName>
</protein>
<feature type="transmembrane region" description="Helical" evidence="1">
    <location>
        <begin position="36"/>
        <end position="55"/>
    </location>
</feature>
<reference evidence="3" key="3">
    <citation type="submission" date="2020-12" db="UniProtKB">
        <authorList>
            <consortium name="EnsemblPlants"/>
        </authorList>
    </citation>
    <scope>IDENTIFICATION</scope>
</reference>
<sequence length="58" mass="6663">MVSPVVVGRWMGAFPVDFYDNVVAIAAWVWYKESNIASRLLWIVLLICFGSFLRVSRL</sequence>
<dbReference type="EMBL" id="ABEU02000018">
    <property type="protein sequence ID" value="PNR35254.1"/>
    <property type="molecule type" value="Genomic_DNA"/>
</dbReference>
<gene>
    <name evidence="2" type="ORF">PHYPA_023153</name>
</gene>
<dbReference type="InterPro" id="IPR009943">
    <property type="entry name" value="DUF1475"/>
</dbReference>
<proteinExistence type="predicted"/>
<dbReference type="PANTHER" id="PTHR36318:SF3">
    <property type="entry name" value="OS06G0581300 PROTEIN"/>
    <property type="match status" value="1"/>
</dbReference>
<dbReference type="EnsemblPlants" id="Pp3c18_14820V3.1">
    <property type="protein sequence ID" value="Pp3c18_14820V3.1"/>
    <property type="gene ID" value="Pp3c18_14820"/>
</dbReference>
<dbReference type="Gramene" id="Pp3c18_14820V3.1">
    <property type="protein sequence ID" value="Pp3c18_14820V3.1"/>
    <property type="gene ID" value="Pp3c18_14820"/>
</dbReference>
<keyword evidence="1" id="KW-1133">Transmembrane helix</keyword>
<reference evidence="2 4" key="2">
    <citation type="journal article" date="2018" name="Plant J.">
        <title>The Physcomitrella patens chromosome-scale assembly reveals moss genome structure and evolution.</title>
        <authorList>
            <person name="Lang D."/>
            <person name="Ullrich K.K."/>
            <person name="Murat F."/>
            <person name="Fuchs J."/>
            <person name="Jenkins J."/>
            <person name="Haas F.B."/>
            <person name="Piednoel M."/>
            <person name="Gundlach H."/>
            <person name="Van Bel M."/>
            <person name="Meyberg R."/>
            <person name="Vives C."/>
            <person name="Morata J."/>
            <person name="Symeonidi A."/>
            <person name="Hiss M."/>
            <person name="Muchero W."/>
            <person name="Kamisugi Y."/>
            <person name="Saleh O."/>
            <person name="Blanc G."/>
            <person name="Decker E.L."/>
            <person name="van Gessel N."/>
            <person name="Grimwood J."/>
            <person name="Hayes R.D."/>
            <person name="Graham S.W."/>
            <person name="Gunter L.E."/>
            <person name="McDaniel S.F."/>
            <person name="Hoernstein S.N.W."/>
            <person name="Larsson A."/>
            <person name="Li F.W."/>
            <person name="Perroud P.F."/>
            <person name="Phillips J."/>
            <person name="Ranjan P."/>
            <person name="Rokshar D.S."/>
            <person name="Rothfels C.J."/>
            <person name="Schneider L."/>
            <person name="Shu S."/>
            <person name="Stevenson D.W."/>
            <person name="Thummler F."/>
            <person name="Tillich M."/>
            <person name="Villarreal Aguilar J.C."/>
            <person name="Widiez T."/>
            <person name="Wong G.K."/>
            <person name="Wymore A."/>
            <person name="Zhang Y."/>
            <person name="Zimmer A.D."/>
            <person name="Quatrano R.S."/>
            <person name="Mayer K.F.X."/>
            <person name="Goodstein D."/>
            <person name="Casacuberta J.M."/>
            <person name="Vandepoele K."/>
            <person name="Reski R."/>
            <person name="Cuming A.C."/>
            <person name="Tuskan G.A."/>
            <person name="Maumus F."/>
            <person name="Salse J."/>
            <person name="Schmutz J."/>
            <person name="Rensing S.A."/>
        </authorList>
    </citation>
    <scope>NUCLEOTIDE SEQUENCE [LARGE SCALE GENOMIC DNA]</scope>
    <source>
        <strain evidence="3 4">cv. Gransden 2004</strain>
    </source>
</reference>
<accession>A0A2K1J147</accession>
<dbReference type="InParanoid" id="A0A2K1J147"/>
<evidence type="ECO:0000313" key="2">
    <source>
        <dbReference type="EMBL" id="PNR35254.1"/>
    </source>
</evidence>
<dbReference type="Pfam" id="PF07343">
    <property type="entry name" value="DUF1475"/>
    <property type="match status" value="1"/>
</dbReference>
<name>A0A2K1J147_PHYPA</name>
<dbReference type="AlphaFoldDB" id="A0A2K1J147"/>
<keyword evidence="1" id="KW-0812">Transmembrane</keyword>
<keyword evidence="4" id="KW-1185">Reference proteome</keyword>
<dbReference type="PANTHER" id="PTHR36318">
    <property type="entry name" value="OS06G0581300 PROTEIN"/>
    <property type="match status" value="1"/>
</dbReference>
<dbReference type="PaxDb" id="3218-PP1S3_326V6.1"/>
<evidence type="ECO:0000313" key="4">
    <source>
        <dbReference type="Proteomes" id="UP000006727"/>
    </source>
</evidence>
<keyword evidence="1" id="KW-0472">Membrane</keyword>
<reference evidence="2 4" key="1">
    <citation type="journal article" date="2008" name="Science">
        <title>The Physcomitrella genome reveals evolutionary insights into the conquest of land by plants.</title>
        <authorList>
            <person name="Rensing S."/>
            <person name="Lang D."/>
            <person name="Zimmer A."/>
            <person name="Terry A."/>
            <person name="Salamov A."/>
            <person name="Shapiro H."/>
            <person name="Nishiyama T."/>
            <person name="Perroud P.-F."/>
            <person name="Lindquist E."/>
            <person name="Kamisugi Y."/>
            <person name="Tanahashi T."/>
            <person name="Sakakibara K."/>
            <person name="Fujita T."/>
            <person name="Oishi K."/>
            <person name="Shin-I T."/>
            <person name="Kuroki Y."/>
            <person name="Toyoda A."/>
            <person name="Suzuki Y."/>
            <person name="Hashimoto A."/>
            <person name="Yamaguchi K."/>
            <person name="Sugano A."/>
            <person name="Kohara Y."/>
            <person name="Fujiyama A."/>
            <person name="Anterola A."/>
            <person name="Aoki S."/>
            <person name="Ashton N."/>
            <person name="Barbazuk W.B."/>
            <person name="Barker E."/>
            <person name="Bennetzen J."/>
            <person name="Bezanilla M."/>
            <person name="Blankenship R."/>
            <person name="Cho S.H."/>
            <person name="Dutcher S."/>
            <person name="Estelle M."/>
            <person name="Fawcett J.A."/>
            <person name="Gundlach H."/>
            <person name="Hanada K."/>
            <person name="Heyl A."/>
            <person name="Hicks K.A."/>
            <person name="Hugh J."/>
            <person name="Lohr M."/>
            <person name="Mayer K."/>
            <person name="Melkozernov A."/>
            <person name="Murata T."/>
            <person name="Nelson D."/>
            <person name="Pils B."/>
            <person name="Prigge M."/>
            <person name="Reiss B."/>
            <person name="Renner T."/>
            <person name="Rombauts S."/>
            <person name="Rushton P."/>
            <person name="Sanderfoot A."/>
            <person name="Schween G."/>
            <person name="Shiu S.-H."/>
            <person name="Stueber K."/>
            <person name="Theodoulou F.L."/>
            <person name="Tu H."/>
            <person name="Van de Peer Y."/>
            <person name="Verrier P.J."/>
            <person name="Waters E."/>
            <person name="Wood A."/>
            <person name="Yang L."/>
            <person name="Cove D."/>
            <person name="Cuming A."/>
            <person name="Hasebe M."/>
            <person name="Lucas S."/>
            <person name="Mishler D.B."/>
            <person name="Reski R."/>
            <person name="Grigoriev I."/>
            <person name="Quatrano R.S."/>
            <person name="Boore J.L."/>
        </authorList>
    </citation>
    <scope>NUCLEOTIDE SEQUENCE [LARGE SCALE GENOMIC DNA]</scope>
    <source>
        <strain evidence="3 4">cv. Gransden 2004</strain>
    </source>
</reference>
<dbReference type="Proteomes" id="UP000006727">
    <property type="component" value="Chromosome 18"/>
</dbReference>
<evidence type="ECO:0000256" key="1">
    <source>
        <dbReference type="SAM" id="Phobius"/>
    </source>
</evidence>
<evidence type="ECO:0000313" key="3">
    <source>
        <dbReference type="EnsemblPlants" id="Pp3c18_14820V3.1"/>
    </source>
</evidence>